<dbReference type="EMBL" id="VLLN01000033">
    <property type="protein sequence ID" value="TWJ13894.1"/>
    <property type="molecule type" value="Genomic_DNA"/>
</dbReference>
<dbReference type="AlphaFoldDB" id="A0A562V7L6"/>
<gene>
    <name evidence="1" type="ORF">JN12_03611</name>
</gene>
<comment type="caution">
    <text evidence="1">The sequence shown here is derived from an EMBL/GenBank/DDBJ whole genome shotgun (WGS) entry which is preliminary data.</text>
</comment>
<sequence length="108" mass="11754">MSKFAPEDNEKIHLEGRATHIKSALNVNAGYAFLTSKQLAFVGSNSALTNALNSTPYDSDILFTIPIGDITNVQEGKHGLTKKAIISTKTGDEYSIQFDPHDNWLATS</sequence>
<organism evidence="1 2">
    <name type="scientific">Geobacter argillaceus</name>
    <dbReference type="NCBI Taxonomy" id="345631"/>
    <lineage>
        <taxon>Bacteria</taxon>
        <taxon>Pseudomonadati</taxon>
        <taxon>Thermodesulfobacteriota</taxon>
        <taxon>Desulfuromonadia</taxon>
        <taxon>Geobacterales</taxon>
        <taxon>Geobacteraceae</taxon>
        <taxon>Geobacter</taxon>
    </lineage>
</organism>
<evidence type="ECO:0000313" key="1">
    <source>
        <dbReference type="EMBL" id="TWJ13894.1"/>
    </source>
</evidence>
<accession>A0A562V7L6</accession>
<keyword evidence="2" id="KW-1185">Reference proteome</keyword>
<reference evidence="1 2" key="1">
    <citation type="submission" date="2019-07" db="EMBL/GenBank/DDBJ databases">
        <title>Genomic Encyclopedia of Archaeal and Bacterial Type Strains, Phase II (KMG-II): from individual species to whole genera.</title>
        <authorList>
            <person name="Goeker M."/>
        </authorList>
    </citation>
    <scope>NUCLEOTIDE SEQUENCE [LARGE SCALE GENOMIC DNA]</scope>
    <source>
        <strain evidence="1 2">ATCC BAA-1139</strain>
    </source>
</reference>
<evidence type="ECO:0000313" key="2">
    <source>
        <dbReference type="Proteomes" id="UP000319449"/>
    </source>
</evidence>
<dbReference type="Proteomes" id="UP000319449">
    <property type="component" value="Unassembled WGS sequence"/>
</dbReference>
<dbReference type="RefSeq" id="WP_145025373.1">
    <property type="nucleotide sequence ID" value="NZ_VLLN01000033.1"/>
</dbReference>
<name>A0A562V7L6_9BACT</name>
<protein>
    <submittedName>
        <fullName evidence="1">GRAM domain-containing protein</fullName>
    </submittedName>
</protein>
<proteinExistence type="predicted"/>